<comment type="similarity">
    <text evidence="1">Belongs to the 4-hydroxybenzoyl-CoA thioesterase family.</text>
</comment>
<evidence type="ECO:0008006" key="5">
    <source>
        <dbReference type="Google" id="ProtNLM"/>
    </source>
</evidence>
<name>Q1LD00_CUPMC</name>
<dbReference type="InterPro" id="IPR029069">
    <property type="entry name" value="HotDog_dom_sf"/>
</dbReference>
<dbReference type="HOGENOM" id="CLU_101141_8_0_4"/>
<evidence type="ECO:0000313" key="4">
    <source>
        <dbReference type="Proteomes" id="UP000002429"/>
    </source>
</evidence>
<reference evidence="4" key="1">
    <citation type="journal article" date="2010" name="PLoS ONE">
        <title>The complete genome sequence of Cupriavidus metallidurans strain CH34, a master survivalist in harsh and anthropogenic environments.</title>
        <authorList>
            <person name="Janssen P.J."/>
            <person name="Van Houdt R."/>
            <person name="Moors H."/>
            <person name="Monsieurs P."/>
            <person name="Morin N."/>
            <person name="Michaux A."/>
            <person name="Benotmane M.A."/>
            <person name="Leys N."/>
            <person name="Vallaeys T."/>
            <person name="Lapidus A."/>
            <person name="Monchy S."/>
            <person name="Medigue C."/>
            <person name="Taghavi S."/>
            <person name="McCorkle S."/>
            <person name="Dunn J."/>
            <person name="van der Lelie D."/>
            <person name="Mergeay M."/>
        </authorList>
    </citation>
    <scope>NUCLEOTIDE SEQUENCE [LARGE SCALE GENOMIC DNA]</scope>
    <source>
        <strain evidence="4">ATCC 43123 / DSM 2839 / NBRC 102507 / CH34</strain>
    </source>
</reference>
<keyword evidence="4" id="KW-1185">Reference proteome</keyword>
<organism evidence="3 4">
    <name type="scientific">Cupriavidus metallidurans (strain ATCC 43123 / DSM 2839 / NBRC 102507 / CH34)</name>
    <name type="common">Ralstonia metallidurans</name>
    <dbReference type="NCBI Taxonomy" id="266264"/>
    <lineage>
        <taxon>Bacteria</taxon>
        <taxon>Pseudomonadati</taxon>
        <taxon>Pseudomonadota</taxon>
        <taxon>Betaproteobacteria</taxon>
        <taxon>Burkholderiales</taxon>
        <taxon>Burkholderiaceae</taxon>
        <taxon>Cupriavidus</taxon>
    </lineage>
</organism>
<accession>Q1LD00</accession>
<dbReference type="eggNOG" id="COG0824">
    <property type="taxonomic scope" value="Bacteria"/>
</dbReference>
<evidence type="ECO:0000256" key="1">
    <source>
        <dbReference type="ARBA" id="ARBA00005953"/>
    </source>
</evidence>
<dbReference type="SUPFAM" id="SSF54637">
    <property type="entry name" value="Thioesterase/thiol ester dehydrase-isomerase"/>
    <property type="match status" value="1"/>
</dbReference>
<keyword evidence="3" id="KW-0614">Plasmid</keyword>
<sequence>MAASFDPRCPASPIMARLKLDLPADQFCYSTHLTVRVTDINSANHLANDSMISMISEARARFLFQFGSEGDRVDGAGIIVTDLATMYRKEAHARDQLLFEVGVMDFNKYGGDIIFRITRPQDGALIAMAKSGFVFFDYATTRVVPMPDGFAARFPKVNWVD</sequence>
<dbReference type="PANTHER" id="PTHR31793">
    <property type="entry name" value="4-HYDROXYBENZOYL-COA THIOESTERASE FAMILY MEMBER"/>
    <property type="match status" value="1"/>
</dbReference>
<evidence type="ECO:0000313" key="3">
    <source>
        <dbReference type="EMBL" id="ABF11976.1"/>
    </source>
</evidence>
<evidence type="ECO:0000256" key="2">
    <source>
        <dbReference type="ARBA" id="ARBA00022801"/>
    </source>
</evidence>
<dbReference type="GO" id="GO:0047617">
    <property type="term" value="F:fatty acyl-CoA hydrolase activity"/>
    <property type="evidence" value="ECO:0007669"/>
    <property type="project" value="TreeGrafter"/>
</dbReference>
<dbReference type="InterPro" id="IPR050563">
    <property type="entry name" value="4-hydroxybenzoyl-CoA_TE"/>
</dbReference>
<protein>
    <recommendedName>
        <fullName evidence="5">Thioesterase</fullName>
    </recommendedName>
</protein>
<dbReference type="CDD" id="cd00586">
    <property type="entry name" value="4HBT"/>
    <property type="match status" value="1"/>
</dbReference>
<dbReference type="PANTHER" id="PTHR31793:SF27">
    <property type="entry name" value="NOVEL THIOESTERASE SUPERFAMILY DOMAIN AND SAPOSIN A-TYPE DOMAIN CONTAINING PROTEIN (0610012H03RIK)"/>
    <property type="match status" value="1"/>
</dbReference>
<dbReference type="KEGG" id="rme:Rmet_5117"/>
<proteinExistence type="inferred from homology"/>
<dbReference type="EMBL" id="CP000353">
    <property type="protein sequence ID" value="ABF11976.1"/>
    <property type="molecule type" value="Genomic_DNA"/>
</dbReference>
<dbReference type="Pfam" id="PF13279">
    <property type="entry name" value="4HBT_2"/>
    <property type="match status" value="1"/>
</dbReference>
<geneLocation type="plasmid" evidence="3 4">
    <name>megaplasmid</name>
</geneLocation>
<dbReference type="AlphaFoldDB" id="Q1LD00"/>
<dbReference type="Proteomes" id="UP000002429">
    <property type="component" value="Plasmid megaplasmid"/>
</dbReference>
<gene>
    <name evidence="3" type="ordered locus">Rmet_5117</name>
</gene>
<dbReference type="Gene3D" id="3.10.129.10">
    <property type="entry name" value="Hotdog Thioesterase"/>
    <property type="match status" value="1"/>
</dbReference>
<keyword evidence="2" id="KW-0378">Hydrolase</keyword>